<feature type="domain" description="LysM" evidence="4">
    <location>
        <begin position="629"/>
        <end position="676"/>
    </location>
</feature>
<reference evidence="5" key="1">
    <citation type="journal article" date="2020" name="Stud. Mycol.">
        <title>101 Dothideomycetes genomes: a test case for predicting lifestyles and emergence of pathogens.</title>
        <authorList>
            <person name="Haridas S."/>
            <person name="Albert R."/>
            <person name="Binder M."/>
            <person name="Bloem J."/>
            <person name="Labutti K."/>
            <person name="Salamov A."/>
            <person name="Andreopoulos B."/>
            <person name="Baker S."/>
            <person name="Barry K."/>
            <person name="Bills G."/>
            <person name="Bluhm B."/>
            <person name="Cannon C."/>
            <person name="Castanera R."/>
            <person name="Culley D."/>
            <person name="Daum C."/>
            <person name="Ezra D."/>
            <person name="Gonzalez J."/>
            <person name="Henrissat B."/>
            <person name="Kuo A."/>
            <person name="Liang C."/>
            <person name="Lipzen A."/>
            <person name="Lutzoni F."/>
            <person name="Magnuson J."/>
            <person name="Mondo S."/>
            <person name="Nolan M."/>
            <person name="Ohm R."/>
            <person name="Pangilinan J."/>
            <person name="Park H.-J."/>
            <person name="Ramirez L."/>
            <person name="Alfaro M."/>
            <person name="Sun H."/>
            <person name="Tritt A."/>
            <person name="Yoshinaga Y."/>
            <person name="Zwiers L.-H."/>
            <person name="Turgeon B."/>
            <person name="Goodwin S."/>
            <person name="Spatafora J."/>
            <person name="Crous P."/>
            <person name="Grigoriev I."/>
        </authorList>
    </citation>
    <scope>NUCLEOTIDE SEQUENCE</scope>
    <source>
        <strain evidence="5">CBS 125425</strain>
    </source>
</reference>
<protein>
    <recommendedName>
        <fullName evidence="4">LysM domain-containing protein</fullName>
    </recommendedName>
</protein>
<feature type="domain" description="LysM" evidence="4">
    <location>
        <begin position="730"/>
        <end position="780"/>
    </location>
</feature>
<evidence type="ECO:0000259" key="4">
    <source>
        <dbReference type="PROSITE" id="PS51782"/>
    </source>
</evidence>
<dbReference type="EMBL" id="ML996116">
    <property type="protein sequence ID" value="KAF2737440.1"/>
    <property type="molecule type" value="Genomic_DNA"/>
</dbReference>
<dbReference type="PANTHER" id="PTHR34997">
    <property type="entry name" value="AM15"/>
    <property type="match status" value="1"/>
</dbReference>
<dbReference type="SMART" id="SM00257">
    <property type="entry name" value="LysM"/>
    <property type="match status" value="4"/>
</dbReference>
<dbReference type="PROSITE" id="PS51782">
    <property type="entry name" value="LYSM"/>
    <property type="match status" value="6"/>
</dbReference>
<sequence length="782" mass="84660">LYANSTLPKKISPACRKALLGEVSCDAAVTYFQPQGYYGVELLQKVCEDDCTASLLKFEGAVVKACSSETFGGEENWDLSINPTFPIAMIPNKLRFNYELTCLKDNGRFCNVVLGDAAASSNQDESIMSNSSEVGFHNSSQFHQQAIACDLCVIKSLQYQAAAPYDDGPFLREDSVYQSVTSSCAVTSLPPTTWTLPYSTSATVPTPTCSGESYRIKNKDTCYSISKSQGIGTGWLLTDNGLLANCINFPTNGTLCLKNTCKVYQIAIGDTCSSIAKKQKITAPQLQAWNLVLNERCDNISKLNGTQLCVSNPGAAYTPPNTTIINPTTASTEAPIPTQTGKGSNSYCGEWHIAVSGEYCNILTYRYHISLPDFVFLNPSINENCTNLWANYAYCVHPVGDINTYSGRPGFSTHLPTPTNISNWTNLPAATFTTPKPSTTEIPLASGVRGDCARYFRGSDFPGGINGTGWAISACERVANAYGVSLDDLTNWNTGLNASASDCSFKSNLRYCAQWYHGYNDPPVPATPTPVLLPIRDGAIANCTEYVSAFYGWTCDNILETYSISIAQFFSWNPAVGSDCSNLWPNYRYCVRPPGWVDPTITTTGPMATTTGSPKPSPVQAGQPSNCNSWHKAIEGDGCWSIANDALITSDQFYAWNPAVGDQCANGVWLGYYYCIGTSGTGQTTRSRSSIATKSTKPRRSSSSLPSKSTTEPSLPQPTQDNNIIASCNKYDKAVDGDACWSFADRNKITLAQLGTWNALLKPDGSGCAASFWLSYYYCVGV</sequence>
<dbReference type="InterPro" id="IPR018392">
    <property type="entry name" value="LysM"/>
</dbReference>
<feature type="non-terminal residue" evidence="5">
    <location>
        <position position="1"/>
    </location>
</feature>
<dbReference type="Gene3D" id="3.10.350.10">
    <property type="entry name" value="LysM domain"/>
    <property type="match status" value="5"/>
</dbReference>
<dbReference type="InterPro" id="IPR036779">
    <property type="entry name" value="LysM_dom_sf"/>
</dbReference>
<feature type="domain" description="LysM" evidence="4">
    <location>
        <begin position="545"/>
        <end position="591"/>
    </location>
</feature>
<evidence type="ECO:0000256" key="3">
    <source>
        <dbReference type="SAM" id="MobiDB-lite"/>
    </source>
</evidence>
<evidence type="ECO:0000313" key="5">
    <source>
        <dbReference type="EMBL" id="KAF2737440.1"/>
    </source>
</evidence>
<dbReference type="AlphaFoldDB" id="A0A9P4R5P3"/>
<evidence type="ECO:0000256" key="1">
    <source>
        <dbReference type="ARBA" id="ARBA00022669"/>
    </source>
</evidence>
<feature type="domain" description="LysM" evidence="4">
    <location>
        <begin position="212"/>
        <end position="257"/>
    </location>
</feature>
<comment type="caution">
    <text evidence="5">The sequence shown here is derived from an EMBL/GenBank/DDBJ whole genome shotgun (WGS) entry which is preliminary data.</text>
</comment>
<feature type="non-terminal residue" evidence="5">
    <location>
        <position position="782"/>
    </location>
</feature>
<proteinExistence type="predicted"/>
<feature type="compositionally biased region" description="Low complexity" evidence="3">
    <location>
        <begin position="681"/>
        <end position="714"/>
    </location>
</feature>
<dbReference type="GO" id="GO:0008061">
    <property type="term" value="F:chitin binding"/>
    <property type="evidence" value="ECO:0007669"/>
    <property type="project" value="UniProtKB-KW"/>
</dbReference>
<keyword evidence="1" id="KW-0147">Chitin-binding</keyword>
<dbReference type="OrthoDB" id="5985073at2759"/>
<name>A0A9P4R5P3_9PLEO</name>
<dbReference type="Proteomes" id="UP000799444">
    <property type="component" value="Unassembled WGS sequence"/>
</dbReference>
<dbReference type="CDD" id="cd00118">
    <property type="entry name" value="LysM"/>
    <property type="match status" value="2"/>
</dbReference>
<keyword evidence="6" id="KW-1185">Reference proteome</keyword>
<evidence type="ECO:0000313" key="6">
    <source>
        <dbReference type="Proteomes" id="UP000799444"/>
    </source>
</evidence>
<dbReference type="PANTHER" id="PTHR34997:SF1">
    <property type="entry name" value="PEPTIDOGLYCAN-BINDING LYSIN DOMAIN"/>
    <property type="match status" value="1"/>
</dbReference>
<dbReference type="SUPFAM" id="SSF54106">
    <property type="entry name" value="LysM domain"/>
    <property type="match status" value="1"/>
</dbReference>
<evidence type="ECO:0000256" key="2">
    <source>
        <dbReference type="ARBA" id="ARBA00023026"/>
    </source>
</evidence>
<feature type="region of interest" description="Disordered" evidence="3">
    <location>
        <begin position="681"/>
        <end position="722"/>
    </location>
</feature>
<dbReference type="Pfam" id="PF01476">
    <property type="entry name" value="LysM"/>
    <property type="match status" value="5"/>
</dbReference>
<accession>A0A9P4R5P3</accession>
<keyword evidence="2" id="KW-0843">Virulence</keyword>
<gene>
    <name evidence="5" type="ORF">EJ04DRAFT_395349</name>
</gene>
<organism evidence="5 6">
    <name type="scientific">Polyplosphaeria fusca</name>
    <dbReference type="NCBI Taxonomy" id="682080"/>
    <lineage>
        <taxon>Eukaryota</taxon>
        <taxon>Fungi</taxon>
        <taxon>Dikarya</taxon>
        <taxon>Ascomycota</taxon>
        <taxon>Pezizomycotina</taxon>
        <taxon>Dothideomycetes</taxon>
        <taxon>Pleosporomycetidae</taxon>
        <taxon>Pleosporales</taxon>
        <taxon>Tetraplosphaeriaceae</taxon>
        <taxon>Polyplosphaeria</taxon>
    </lineage>
</organism>
<feature type="domain" description="LysM" evidence="4">
    <location>
        <begin position="262"/>
        <end position="310"/>
    </location>
</feature>
<dbReference type="InterPro" id="IPR052210">
    <property type="entry name" value="LysM1-like"/>
</dbReference>
<feature type="domain" description="LysM" evidence="4">
    <location>
        <begin position="350"/>
        <end position="396"/>
    </location>
</feature>